<keyword evidence="5" id="KW-1185">Reference proteome</keyword>
<evidence type="ECO:0000313" key="4">
    <source>
        <dbReference type="EMBL" id="TYA74635.1"/>
    </source>
</evidence>
<dbReference type="EMBL" id="VSDQ01000679">
    <property type="protein sequence ID" value="TYA74635.1"/>
    <property type="molecule type" value="Genomic_DNA"/>
</dbReference>
<dbReference type="SUPFAM" id="SSF51445">
    <property type="entry name" value="(Trans)glycosidases"/>
    <property type="match status" value="1"/>
</dbReference>
<dbReference type="Proteomes" id="UP000323930">
    <property type="component" value="Unassembled WGS sequence"/>
</dbReference>
<dbReference type="GO" id="GO:0004553">
    <property type="term" value="F:hydrolase activity, hydrolyzing O-glycosyl compounds"/>
    <property type="evidence" value="ECO:0007669"/>
    <property type="project" value="InterPro"/>
</dbReference>
<dbReference type="PRINTS" id="PR00742">
    <property type="entry name" value="GLHYDRLASE35"/>
</dbReference>
<protein>
    <recommendedName>
        <fullName evidence="3">Glycoside hydrolase 35 catalytic domain-containing protein</fullName>
    </recommendedName>
</protein>
<dbReference type="Pfam" id="PF01301">
    <property type="entry name" value="Glyco_hydro_35"/>
    <property type="match status" value="1"/>
</dbReference>
<evidence type="ECO:0000256" key="1">
    <source>
        <dbReference type="ARBA" id="ARBA00009809"/>
    </source>
</evidence>
<reference evidence="4 5" key="1">
    <citation type="submission" date="2019-08" db="EMBL/GenBank/DDBJ databases">
        <title>Seonamhaeicola sediminis sp. nov., isolated from marine sediment.</title>
        <authorList>
            <person name="Cao W.R."/>
        </authorList>
    </citation>
    <scope>NUCLEOTIDE SEQUENCE [LARGE SCALE GENOMIC DNA]</scope>
    <source>
        <strain evidence="4 5">B011</strain>
    </source>
</reference>
<dbReference type="PROSITE" id="PS51257">
    <property type="entry name" value="PROKAR_LIPOPROTEIN"/>
    <property type="match status" value="1"/>
</dbReference>
<evidence type="ECO:0000256" key="2">
    <source>
        <dbReference type="RuleBase" id="RU003679"/>
    </source>
</evidence>
<dbReference type="PANTHER" id="PTHR23421">
    <property type="entry name" value="BETA-GALACTOSIDASE RELATED"/>
    <property type="match status" value="1"/>
</dbReference>
<proteinExistence type="inferred from homology"/>
<evidence type="ECO:0000313" key="5">
    <source>
        <dbReference type="Proteomes" id="UP000323930"/>
    </source>
</evidence>
<dbReference type="InterPro" id="IPR001944">
    <property type="entry name" value="Glycoside_Hdrlase_35"/>
</dbReference>
<dbReference type="GO" id="GO:0005975">
    <property type="term" value="P:carbohydrate metabolic process"/>
    <property type="evidence" value="ECO:0007669"/>
    <property type="project" value="InterPro"/>
</dbReference>
<comment type="caution">
    <text evidence="4">The sequence shown here is derived from an EMBL/GenBank/DDBJ whole genome shotgun (WGS) entry which is preliminary data.</text>
</comment>
<comment type="similarity">
    <text evidence="1 2">Belongs to the glycosyl hydrolase 35 family.</text>
</comment>
<evidence type="ECO:0000259" key="3">
    <source>
        <dbReference type="Pfam" id="PF01301"/>
    </source>
</evidence>
<dbReference type="InterPro" id="IPR017853">
    <property type="entry name" value="GH"/>
</dbReference>
<sequence>MKKIIVLIACLGVLASCKKETAIVNNASADVITYTKALSFDFSEVNIKTPRDIPKMSAVAPNGDKITVNSQYVTYNDKPWIPSYGEFHYQRYPSEYWEDALLKMKAQGFDGVSAYVCWIMHEEIEGEWDFTGNNNLRRFIQLCKKHDLKFFARIGPWVNGEVRNGGHPDWLVKRLGNPQNPFGNSGRGGKLRTMAPEYLDAVDTLFEKLGEQMQGLYWKDGGPIYAIQFDNEYSHHVSKGSPALIDWEKETALKYGMDVPLYTVTGWAHAPFTQDNTVPTYGTYADYFWIPANAKHVPEAFSFSIYRAKNDIDTELNTGAKEAEGVQESYNANPYLTSETGIGMDMAYHRRTNLDYLDNGALSLVEFGSGANGLGYFMNVGGHNPKGKLTYMNRDIEQGANDNGVISRDFQAAIGEFGQARKSFHEYPIQLNFMTDFGKYVAPCKTFVPDELDELKGFKLGNTHKLQRAIRTDGKTGFIFVNNHVKLDTTYQFNNVQFEIKLKGETLKIPEKPITVPKHTYFYWPFNLTLENTTIKHASAQPVLHLKQSKTYVFFENEGIPAQFVLDNTTIDKIEGANVEVFKADKVIKIVNIKAGLNCYFDVKQLNGDTLRFLILSQKQAKQLYKNKDKLYLSNAEVLVFNNVANTLELISENTKNTIWTYPSNPLVNVVSRQDGLFDKLNVDFKKQDVPISFKETQNGKGLSFKNRSNNRKVNNKIARPLDSIWHKGTVIELAFPEGISSNLKDVRVKVDYKASALRFYKNSVFKYDNYYNGNVWDFSTKYLLPDYTSDMKLELKFIPLQPKDEIYIDGTYWPELNKTTNVLEVNSITTHPVYSRSFKMK</sequence>
<name>A0A5D0HTJ6_9FLAO</name>
<dbReference type="RefSeq" id="WP_148543764.1">
    <property type="nucleotide sequence ID" value="NZ_VSDQ01000679.1"/>
</dbReference>
<dbReference type="InterPro" id="IPR031330">
    <property type="entry name" value="Gly_Hdrlase_35_cat"/>
</dbReference>
<feature type="domain" description="Glycoside hydrolase 35 catalytic" evidence="3">
    <location>
        <begin position="76"/>
        <end position="425"/>
    </location>
</feature>
<dbReference type="AlphaFoldDB" id="A0A5D0HTJ6"/>
<gene>
    <name evidence="4" type="ORF">FUA24_15075</name>
</gene>
<dbReference type="Gene3D" id="3.20.20.80">
    <property type="entry name" value="Glycosidases"/>
    <property type="match status" value="1"/>
</dbReference>
<organism evidence="4 5">
    <name type="scientific">Seonamhaeicola marinus</name>
    <dbReference type="NCBI Taxonomy" id="1912246"/>
    <lineage>
        <taxon>Bacteria</taxon>
        <taxon>Pseudomonadati</taxon>
        <taxon>Bacteroidota</taxon>
        <taxon>Flavobacteriia</taxon>
        <taxon>Flavobacteriales</taxon>
        <taxon>Flavobacteriaceae</taxon>
    </lineage>
</organism>
<dbReference type="OrthoDB" id="703126at2"/>
<accession>A0A5D0HTJ6</accession>